<feature type="compositionally biased region" description="Basic residues" evidence="6">
    <location>
        <begin position="205"/>
        <end position="214"/>
    </location>
</feature>
<proteinExistence type="predicted"/>
<dbReference type="PANTHER" id="PTHR32467:SF90">
    <property type="entry name" value="AP2-LIKE ETHYLENE-RESPONSIVE TRANSCRIPTION FACTOR AIL1"/>
    <property type="match status" value="1"/>
</dbReference>
<accession>A0A7S3V270</accession>
<evidence type="ECO:0000256" key="1">
    <source>
        <dbReference type="ARBA" id="ARBA00004123"/>
    </source>
</evidence>
<evidence type="ECO:0000313" key="8">
    <source>
        <dbReference type="EMBL" id="CAE0447100.1"/>
    </source>
</evidence>
<dbReference type="PANTHER" id="PTHR32467">
    <property type="entry name" value="AP2-LIKE ETHYLENE-RESPONSIVE TRANSCRIPTION FACTOR"/>
    <property type="match status" value="1"/>
</dbReference>
<keyword evidence="3" id="KW-0238">DNA-binding</keyword>
<sequence>MTTAYDFMGPDLFKKETMPHTPDNIFGFPFEENDILEEHDAGTTPFIFDQDNTFGILGMNYKNYGAQHQLPADSEASLFADFLTPDDIGEVENNLISAYDVLQRPTKKTEKKSAKTTLKRKRKTSTIRKVMQKTKLKSPFDKNESDINAVPWIRNFEKALTGVACNNTGYGHYSPATASLDNQVLGVQSAPTKVSAAPKSSTTKKAGKKGRSKKQSSQYRGVSRCSKDGRWQARIRIGSTVKYLGRFRTELEAARCYDVAACQFHGARAVPNFPRNVTKASK</sequence>
<dbReference type="SUPFAM" id="SSF54171">
    <property type="entry name" value="DNA-binding domain"/>
    <property type="match status" value="1"/>
</dbReference>
<dbReference type="AlphaFoldDB" id="A0A7S3V270"/>
<dbReference type="InterPro" id="IPR001471">
    <property type="entry name" value="AP2/ERF_dom"/>
</dbReference>
<dbReference type="InterPro" id="IPR036955">
    <property type="entry name" value="AP2/ERF_dom_sf"/>
</dbReference>
<dbReference type="CDD" id="cd00018">
    <property type="entry name" value="AP2"/>
    <property type="match status" value="1"/>
</dbReference>
<dbReference type="GO" id="GO:0003700">
    <property type="term" value="F:DNA-binding transcription factor activity"/>
    <property type="evidence" value="ECO:0007669"/>
    <property type="project" value="InterPro"/>
</dbReference>
<comment type="subcellular location">
    <subcellularLocation>
        <location evidence="1">Nucleus</location>
    </subcellularLocation>
</comment>
<dbReference type="InterPro" id="IPR016177">
    <property type="entry name" value="DNA-bd_dom_sf"/>
</dbReference>
<evidence type="ECO:0000256" key="6">
    <source>
        <dbReference type="SAM" id="MobiDB-lite"/>
    </source>
</evidence>
<evidence type="ECO:0000259" key="7">
    <source>
        <dbReference type="PROSITE" id="PS51032"/>
    </source>
</evidence>
<evidence type="ECO:0000256" key="2">
    <source>
        <dbReference type="ARBA" id="ARBA00023015"/>
    </source>
</evidence>
<gene>
    <name evidence="8" type="ORF">ASTO00021_LOCUS17081</name>
</gene>
<dbReference type="GO" id="GO:0005634">
    <property type="term" value="C:nucleus"/>
    <property type="evidence" value="ECO:0007669"/>
    <property type="project" value="UniProtKB-SubCell"/>
</dbReference>
<evidence type="ECO:0000256" key="5">
    <source>
        <dbReference type="ARBA" id="ARBA00023242"/>
    </source>
</evidence>
<keyword evidence="2" id="KW-0805">Transcription regulation</keyword>
<dbReference type="SMART" id="SM00380">
    <property type="entry name" value="AP2"/>
    <property type="match status" value="1"/>
</dbReference>
<evidence type="ECO:0000256" key="4">
    <source>
        <dbReference type="ARBA" id="ARBA00023163"/>
    </source>
</evidence>
<keyword evidence="4" id="KW-0804">Transcription</keyword>
<feature type="region of interest" description="Disordered" evidence="6">
    <location>
        <begin position="190"/>
        <end position="225"/>
    </location>
</feature>
<dbReference type="Gene3D" id="3.30.730.10">
    <property type="entry name" value="AP2/ERF domain"/>
    <property type="match status" value="1"/>
</dbReference>
<reference evidence="8" key="1">
    <citation type="submission" date="2021-01" db="EMBL/GenBank/DDBJ databases">
        <authorList>
            <person name="Corre E."/>
            <person name="Pelletier E."/>
            <person name="Niang G."/>
            <person name="Scheremetjew M."/>
            <person name="Finn R."/>
            <person name="Kale V."/>
            <person name="Holt S."/>
            <person name="Cochrane G."/>
            <person name="Meng A."/>
            <person name="Brown T."/>
            <person name="Cohen L."/>
        </authorList>
    </citation>
    <scope>NUCLEOTIDE SEQUENCE</scope>
    <source>
        <strain evidence="8">GSBS06</strain>
    </source>
</reference>
<protein>
    <recommendedName>
        <fullName evidence="7">AP2/ERF domain-containing protein</fullName>
    </recommendedName>
</protein>
<dbReference type="PROSITE" id="PS51032">
    <property type="entry name" value="AP2_ERF"/>
    <property type="match status" value="1"/>
</dbReference>
<organism evidence="8">
    <name type="scientific">Aplanochytrium stocchinoi</name>
    <dbReference type="NCBI Taxonomy" id="215587"/>
    <lineage>
        <taxon>Eukaryota</taxon>
        <taxon>Sar</taxon>
        <taxon>Stramenopiles</taxon>
        <taxon>Bigyra</taxon>
        <taxon>Labyrinthulomycetes</taxon>
        <taxon>Thraustochytrida</taxon>
        <taxon>Thraustochytriidae</taxon>
        <taxon>Aplanochytrium</taxon>
    </lineage>
</organism>
<feature type="compositionally biased region" description="Low complexity" evidence="6">
    <location>
        <begin position="192"/>
        <end position="204"/>
    </location>
</feature>
<name>A0A7S3V270_9STRA</name>
<feature type="domain" description="AP2/ERF" evidence="7">
    <location>
        <begin position="218"/>
        <end position="274"/>
    </location>
</feature>
<dbReference type="GO" id="GO:0003677">
    <property type="term" value="F:DNA binding"/>
    <property type="evidence" value="ECO:0007669"/>
    <property type="project" value="UniProtKB-KW"/>
</dbReference>
<keyword evidence="5" id="KW-0539">Nucleus</keyword>
<evidence type="ECO:0000256" key="3">
    <source>
        <dbReference type="ARBA" id="ARBA00023125"/>
    </source>
</evidence>
<dbReference type="EMBL" id="HBIN01022231">
    <property type="protein sequence ID" value="CAE0447100.1"/>
    <property type="molecule type" value="Transcribed_RNA"/>
</dbReference>